<dbReference type="Proteomes" id="UP000323707">
    <property type="component" value="Unassembled WGS sequence"/>
</dbReference>
<name>A0A5M9QLK1_9HELI</name>
<dbReference type="RefSeq" id="WP_150337305.1">
    <property type="nucleotide sequence ID" value="NZ_JAERIX010000046.1"/>
</dbReference>
<proteinExistence type="predicted"/>
<gene>
    <name evidence="1" type="ORF">F4V45_04840</name>
</gene>
<dbReference type="EMBL" id="VXKE01000014">
    <property type="protein sequence ID" value="KAA8709603.1"/>
    <property type="molecule type" value="Genomic_DNA"/>
</dbReference>
<reference evidence="1 2" key="1">
    <citation type="submission" date="2019-09" db="EMBL/GenBank/DDBJ databases">
        <title>Draft genome sequence of various Type strains from the CCUG.</title>
        <authorList>
            <person name="Pineiro-Iglesias B."/>
            <person name="Tunovic T."/>
            <person name="Unosson C."/>
            <person name="Inganas E."/>
            <person name="Ohlen M."/>
            <person name="Cardew S."/>
            <person name="Jensie-Markopoulos S."/>
            <person name="Salva-Serra F."/>
            <person name="Jaen-Luchoro D."/>
            <person name="Karlsson R."/>
            <person name="Svensson-Stadler L."/>
            <person name="Chun J."/>
            <person name="Moore E."/>
        </authorList>
    </citation>
    <scope>NUCLEOTIDE SEQUENCE [LARGE SCALE GENOMIC DNA]</scope>
    <source>
        <strain evidence="1 2">CCUG 32756T</strain>
    </source>
</reference>
<dbReference type="AlphaFoldDB" id="A0A5M9QLK1"/>
<evidence type="ECO:0000313" key="2">
    <source>
        <dbReference type="Proteomes" id="UP000323707"/>
    </source>
</evidence>
<comment type="caution">
    <text evidence="1">The sequence shown here is derived from an EMBL/GenBank/DDBJ whole genome shotgun (WGS) entry which is preliminary data.</text>
</comment>
<evidence type="ECO:0000313" key="1">
    <source>
        <dbReference type="EMBL" id="KAA8709603.1"/>
    </source>
</evidence>
<accession>A0A5M9QLK1</accession>
<protein>
    <submittedName>
        <fullName evidence="1">Uncharacterized protein</fullName>
    </submittedName>
</protein>
<sequence>MATIDGQKVKIPAEVSISRKGANIQVLHIDNPNYEDSFLSIGGQGDVSVGFWLDIVGIFLFVLPGLTSVGVDAATGGMYQYSNTTWTIPLQEKK</sequence>
<organism evidence="1 2">
    <name type="scientific">Helicobacter canis</name>
    <dbReference type="NCBI Taxonomy" id="29419"/>
    <lineage>
        <taxon>Bacteria</taxon>
        <taxon>Pseudomonadati</taxon>
        <taxon>Campylobacterota</taxon>
        <taxon>Epsilonproteobacteria</taxon>
        <taxon>Campylobacterales</taxon>
        <taxon>Helicobacteraceae</taxon>
        <taxon>Helicobacter</taxon>
    </lineage>
</organism>